<evidence type="ECO:0000313" key="1">
    <source>
        <dbReference type="EMBL" id="SFN90884.1"/>
    </source>
</evidence>
<reference evidence="2" key="1">
    <citation type="submission" date="2016-10" db="EMBL/GenBank/DDBJ databases">
        <authorList>
            <person name="Varghese N."/>
            <person name="Submissions S."/>
        </authorList>
    </citation>
    <scope>NUCLEOTIDE SEQUENCE [LARGE SCALE GENOMIC DNA]</scope>
    <source>
        <strain evidence="2">DSM 28463</strain>
    </source>
</reference>
<dbReference type="AlphaFoldDB" id="A0A1I5CV93"/>
<sequence length="343" mass="39041">MEVKTPMESPQFVIFTTMKNEGPFMLEWVAHNLSLGFDGIVIYTNDCVDGTDLMARRLEELGLASHVSNPVKVRGNPQHQALRRARNHPMVMNATWLMCLDADEFINISVGERTIQALIEQTGPADAISMAWRLFGCGGVEAYSDTPITEQFTLADHPADYASGRAYGLKTLFRNNGSFGRFGPHRPKDTPDDRLKDLKWSDGGGRLFPADKVGWRAWPGFDHSFGRIHHYAVRSVESFMVKRDRGRTNHIDVDQAETYWRDMNINRVEDKSILPLAERARPMLSQLLDDPVLKTLHAEACEWHRAKIAELQAREDWEPFRKWLYENKLSVTSADAKQAGNEQ</sequence>
<accession>A0A1I5CV93</accession>
<dbReference type="EMBL" id="FOVP01000011">
    <property type="protein sequence ID" value="SFN90884.1"/>
    <property type="molecule type" value="Genomic_DNA"/>
</dbReference>
<dbReference type="SUPFAM" id="SSF53448">
    <property type="entry name" value="Nucleotide-diphospho-sugar transferases"/>
    <property type="match status" value="1"/>
</dbReference>
<name>A0A1I5CV93_9RHOB</name>
<keyword evidence="1" id="KW-0808">Transferase</keyword>
<dbReference type="GO" id="GO:0016740">
    <property type="term" value="F:transferase activity"/>
    <property type="evidence" value="ECO:0007669"/>
    <property type="project" value="UniProtKB-KW"/>
</dbReference>
<keyword evidence="2" id="KW-1185">Reference proteome</keyword>
<gene>
    <name evidence="1" type="ORF">SAMN04487859_11112</name>
</gene>
<proteinExistence type="predicted"/>
<organism evidence="1 2">
    <name type="scientific">Roseovarius lutimaris</name>
    <dbReference type="NCBI Taxonomy" id="1005928"/>
    <lineage>
        <taxon>Bacteria</taxon>
        <taxon>Pseudomonadati</taxon>
        <taxon>Pseudomonadota</taxon>
        <taxon>Alphaproteobacteria</taxon>
        <taxon>Rhodobacterales</taxon>
        <taxon>Roseobacteraceae</taxon>
        <taxon>Roseovarius</taxon>
    </lineage>
</organism>
<evidence type="ECO:0000313" key="2">
    <source>
        <dbReference type="Proteomes" id="UP000198599"/>
    </source>
</evidence>
<dbReference type="Proteomes" id="UP000198599">
    <property type="component" value="Unassembled WGS sequence"/>
</dbReference>
<dbReference type="InterPro" id="IPR029044">
    <property type="entry name" value="Nucleotide-diphossugar_trans"/>
</dbReference>
<dbReference type="Pfam" id="PF13704">
    <property type="entry name" value="Glyco_tranf_2_4"/>
    <property type="match status" value="1"/>
</dbReference>
<protein>
    <submittedName>
        <fullName evidence="1">Glycosyl transferase family 2</fullName>
    </submittedName>
</protein>
<dbReference type="STRING" id="1005928.SAMN04487859_11112"/>